<protein>
    <submittedName>
        <fullName evidence="1">Uncharacterized protein</fullName>
    </submittedName>
</protein>
<proteinExistence type="predicted"/>
<sequence length="224" mass="25629">MARVWLEENQIAPYKLALLAGVSTSQTHRTLHDDWRPSHRLLVRVARALPQDWVAAFERDCDAVLPCSMHNMSDSNPSHRLHEARAVAAKCETFEGYCDYLTAHDFTFATVHRSGGPLRFRMVHTADPRLQEVARERGYITPFFRPLVGLEQAPDQTNLAILRHPIIAGRESFTSTYWLMQFKAFDSSFSIADRMAFTPVATARQAHIVRRFYDVFVPALLEND</sequence>
<dbReference type="EMBL" id="FNBW01000009">
    <property type="protein sequence ID" value="SDG05576.1"/>
    <property type="molecule type" value="Genomic_DNA"/>
</dbReference>
<organism evidence="1 2">
    <name type="scientific">Thalassobaculum litoreum DSM 18839</name>
    <dbReference type="NCBI Taxonomy" id="1123362"/>
    <lineage>
        <taxon>Bacteria</taxon>
        <taxon>Pseudomonadati</taxon>
        <taxon>Pseudomonadota</taxon>
        <taxon>Alphaproteobacteria</taxon>
        <taxon>Rhodospirillales</taxon>
        <taxon>Thalassobaculaceae</taxon>
        <taxon>Thalassobaculum</taxon>
    </lineage>
</organism>
<keyword evidence="2" id="KW-1185">Reference proteome</keyword>
<reference evidence="1 2" key="1">
    <citation type="submission" date="2016-10" db="EMBL/GenBank/DDBJ databases">
        <authorList>
            <person name="Varghese N."/>
            <person name="Submissions S."/>
        </authorList>
    </citation>
    <scope>NUCLEOTIDE SEQUENCE [LARGE SCALE GENOMIC DNA]</scope>
    <source>
        <strain evidence="1 2">DSM 18839</strain>
    </source>
</reference>
<dbReference type="Proteomes" id="UP000198615">
    <property type="component" value="Unassembled WGS sequence"/>
</dbReference>
<dbReference type="AlphaFoldDB" id="A0A8G2BJI9"/>
<evidence type="ECO:0000313" key="2">
    <source>
        <dbReference type="Proteomes" id="UP000198615"/>
    </source>
</evidence>
<gene>
    <name evidence="1" type="ORF">SAMN05660686_03240</name>
</gene>
<evidence type="ECO:0000313" key="1">
    <source>
        <dbReference type="EMBL" id="SDG05576.1"/>
    </source>
</evidence>
<accession>A0A8G2BJI9</accession>
<comment type="caution">
    <text evidence="1">The sequence shown here is derived from an EMBL/GenBank/DDBJ whole genome shotgun (WGS) entry which is preliminary data.</text>
</comment>
<name>A0A8G2BJI9_9PROT</name>